<comment type="caution">
    <text evidence="1">The sequence shown here is derived from an EMBL/GenBank/DDBJ whole genome shotgun (WGS) entry which is preliminary data.</text>
</comment>
<dbReference type="RefSeq" id="WP_106835818.1">
    <property type="nucleotide sequence ID" value="NZ_JARMLX010000050.1"/>
</dbReference>
<sequence length="139" mass="15645">MVISKDSKKVEEINNVNDLKGLFTSALAANSLHDPIALQETDENGVTQFAKVHHVGLLGVLDKKLENMGSFFLDEAKNELIEKLPLSGTVFSGYLQDKHDFRVSAYTFYKVEALPQHLAKGLVKEYEEFVQKQKAVSYR</sequence>
<protein>
    <submittedName>
        <fullName evidence="1">Uncharacterized protein</fullName>
    </submittedName>
</protein>
<evidence type="ECO:0000313" key="1">
    <source>
        <dbReference type="EMBL" id="PSK06365.1"/>
    </source>
</evidence>
<keyword evidence="2" id="KW-1185">Reference proteome</keyword>
<gene>
    <name evidence="1" type="ORF">C7R92_23300</name>
</gene>
<dbReference type="EMBL" id="PXZO01000049">
    <property type="protein sequence ID" value="PSK06365.1"/>
    <property type="molecule type" value="Genomic_DNA"/>
</dbReference>
<accession>A0ABX5FKK7</accession>
<organism evidence="1 2">
    <name type="scientific">Brevibacillus porteri</name>
    <dbReference type="NCBI Taxonomy" id="2126350"/>
    <lineage>
        <taxon>Bacteria</taxon>
        <taxon>Bacillati</taxon>
        <taxon>Bacillota</taxon>
        <taxon>Bacilli</taxon>
        <taxon>Bacillales</taxon>
        <taxon>Paenibacillaceae</taxon>
        <taxon>Brevibacillus</taxon>
    </lineage>
</organism>
<reference evidence="1 2" key="1">
    <citation type="submission" date="2018-03" db="EMBL/GenBank/DDBJ databases">
        <title>Brevisbacillus phylogenomics.</title>
        <authorList>
            <person name="Dunlap C."/>
        </authorList>
    </citation>
    <scope>NUCLEOTIDE SEQUENCE [LARGE SCALE GENOMIC DNA]</scope>
    <source>
        <strain evidence="1 2">NRRL B-41110</strain>
    </source>
</reference>
<evidence type="ECO:0000313" key="2">
    <source>
        <dbReference type="Proteomes" id="UP000241645"/>
    </source>
</evidence>
<dbReference type="Proteomes" id="UP000241645">
    <property type="component" value="Unassembled WGS sequence"/>
</dbReference>
<proteinExistence type="predicted"/>
<dbReference type="GeneID" id="95753025"/>
<name>A0ABX5FKK7_9BACL</name>